<dbReference type="SUPFAM" id="SSF52540">
    <property type="entry name" value="P-loop containing nucleoside triphosphate hydrolases"/>
    <property type="match status" value="1"/>
</dbReference>
<dbReference type="Proteomes" id="UP000762676">
    <property type="component" value="Unassembled WGS sequence"/>
</dbReference>
<gene>
    <name evidence="1" type="ORF">ElyMa_001438900</name>
</gene>
<sequence length="152" mass="17131">MGKRRKEIKRQNIVGKIEKEIFIEKTKGPRLFIPCIPKGVTTDAAYGSGTYAGQRLFIPCIPLIPSENIYSFQMRRKQFTIRPALAMTANKAHGQTLSRVRIYLPEPLFSHGQQYVGLSRGGPKDNVRLYMPKENGVHAGQLDIVVYTEVLA</sequence>
<accession>A0AAV4IZG5</accession>
<evidence type="ECO:0000313" key="1">
    <source>
        <dbReference type="EMBL" id="GFS15020.1"/>
    </source>
</evidence>
<reference evidence="1 2" key="1">
    <citation type="journal article" date="2021" name="Elife">
        <title>Chloroplast acquisition without the gene transfer in kleptoplastic sea slugs, Plakobranchus ocellatus.</title>
        <authorList>
            <person name="Maeda T."/>
            <person name="Takahashi S."/>
            <person name="Yoshida T."/>
            <person name="Shimamura S."/>
            <person name="Takaki Y."/>
            <person name="Nagai Y."/>
            <person name="Toyoda A."/>
            <person name="Suzuki Y."/>
            <person name="Arimoto A."/>
            <person name="Ishii H."/>
            <person name="Satoh N."/>
            <person name="Nishiyama T."/>
            <person name="Hasebe M."/>
            <person name="Maruyama T."/>
            <person name="Minagawa J."/>
            <person name="Obokata J."/>
            <person name="Shigenobu S."/>
        </authorList>
    </citation>
    <scope>NUCLEOTIDE SEQUENCE [LARGE SCALE GENOMIC DNA]</scope>
</reference>
<dbReference type="EMBL" id="BMAT01002824">
    <property type="protein sequence ID" value="GFS15020.1"/>
    <property type="molecule type" value="Genomic_DNA"/>
</dbReference>
<name>A0AAV4IZG5_9GAST</name>
<keyword evidence="2" id="KW-1185">Reference proteome</keyword>
<dbReference type="InterPro" id="IPR027417">
    <property type="entry name" value="P-loop_NTPase"/>
</dbReference>
<keyword evidence="1" id="KW-0547">Nucleotide-binding</keyword>
<comment type="caution">
    <text evidence="1">The sequence shown here is derived from an EMBL/GenBank/DDBJ whole genome shotgun (WGS) entry which is preliminary data.</text>
</comment>
<keyword evidence="1" id="KW-0067">ATP-binding</keyword>
<dbReference type="AlphaFoldDB" id="A0AAV4IZG5"/>
<keyword evidence="1" id="KW-0378">Hydrolase</keyword>
<proteinExistence type="predicted"/>
<protein>
    <submittedName>
        <fullName evidence="1">PIF1 helicase</fullName>
    </submittedName>
</protein>
<evidence type="ECO:0000313" key="2">
    <source>
        <dbReference type="Proteomes" id="UP000762676"/>
    </source>
</evidence>
<keyword evidence="1" id="KW-0347">Helicase</keyword>
<dbReference type="GO" id="GO:0004386">
    <property type="term" value="F:helicase activity"/>
    <property type="evidence" value="ECO:0007669"/>
    <property type="project" value="UniProtKB-KW"/>
</dbReference>
<organism evidence="1 2">
    <name type="scientific">Elysia marginata</name>
    <dbReference type="NCBI Taxonomy" id="1093978"/>
    <lineage>
        <taxon>Eukaryota</taxon>
        <taxon>Metazoa</taxon>
        <taxon>Spiralia</taxon>
        <taxon>Lophotrochozoa</taxon>
        <taxon>Mollusca</taxon>
        <taxon>Gastropoda</taxon>
        <taxon>Heterobranchia</taxon>
        <taxon>Euthyneura</taxon>
        <taxon>Panpulmonata</taxon>
        <taxon>Sacoglossa</taxon>
        <taxon>Placobranchoidea</taxon>
        <taxon>Plakobranchidae</taxon>
        <taxon>Elysia</taxon>
    </lineage>
</organism>